<dbReference type="Proteomes" id="UP000793456">
    <property type="component" value="Chromosome XII"/>
</dbReference>
<name>A0ACD3R021_LARCR</name>
<keyword evidence="2" id="KW-1185">Reference proteome</keyword>
<dbReference type="EMBL" id="CM011685">
    <property type="protein sequence ID" value="TMS12053.1"/>
    <property type="molecule type" value="Genomic_DNA"/>
</dbReference>
<evidence type="ECO:0000313" key="2">
    <source>
        <dbReference type="Proteomes" id="UP000793456"/>
    </source>
</evidence>
<gene>
    <name evidence="1" type="ORF">E3U43_017011</name>
</gene>
<protein>
    <submittedName>
        <fullName evidence="1">Uncharacterized protein</fullName>
    </submittedName>
</protein>
<sequence length="1310" mass="144559">MTSNGPVIVYEWLKTLQLAQYVESFVDNGYDDLEVCKQIGDPDLDAIGVYIPHHRQRIHDAVRRLKDEAQETASGLYFTLEPMPPVAEIYTSHMVDQYESKLRGSKSWTEPNSDRIGRNGGYMGAQRNLTLGNRRELVIYPKLKLKIMIRDKLIRDGINLARPPYSNKDGSLGNIDDLAQEYSEYYNTCFSDVSDRMEELRKRRVSQELDMEKQDSSSTSLQLRTEIQESLGFSSEVSTPETDRKMPLHKSSSEDGSGGKWDNKKKNKSFWQNFRKSQHKPVVRQTSKGEDIGYVASEITMSDEERIQLMMMVKEKMITVEEALARLKEYERSRQSSSTDTAEWTDGSATNLNQSSNCNSREQSDDEQSEDSVKFKRLHKLVNSTRRVRKKLIKVEEGKKHGSEDFLNLDPPPTCEDNTALYTGVLKKPPLPQEISLPSLTQDQLSLDGDTDSLTNSPSSSSLDTWSGHKLVKTFSKSSSTHGLIRPPKRTPVGSGGLGGSISGVGGSGSSFSELDGCGLDDEGKLSRSTTDSEMRKALSSISHGRTCSFGGFDLSNRSLHVVNTGSEANSSPDGVPGSPQSPQPDTDSLEKPKLKAGGSVESLRSSLSGQSSMSGQTVSTTDSSASNRESVKSEDGDDEEPPYRGPFCGRARVHTDFTPSPYDTDSLKLKRGDVIDIISKPPMGTWMGLLNNKVGTFKFIYVDVLSEEEEKPKRPVRRRRKGRPPKPTSVEELLERINLKEHMPTFLFNGYEDLDTFKLLEEEDLDELNIRDPQHRAVLLTAVELLQEYDSSSDPERSGLSGSQEKLLSEGRGLVGDSPRDSGCYESNENLENGKSRKASRSSRSSAGLQSPDYPTLPMTISTEALQQNGKNQRTKFPKSFFIKPSLKGFNLLGLRKAQRQSPIPASRSCEDLDGPPEPTGPWKRSHSLGDLHWDQNFEQKDLGVEVKFTKERPKSDNSSPTKVCRDEGSPAQNGTPTVSPKGRADRPPVPSQLPLRHPCRITQSPNPPEPLSSPTPSPPESNASGERIIRTHPKKPPVPPPVPAKKSKERLANGLRHPPLSLPSSPSPTPSPTHSLHRSHPSSPIIRSSSNSPSAPALPAKTPSTPTSPCATSSTSSMGEESGTPPAMQPPWLSDLGGKVAVSRKASHNKMSPDLFTLLEQRLEVEGIDLTEEPYSDKHGRCGIPQPLVQRYSEDLEQPVKDVASTMDQLRVKELRKQHRMAIPSGGLTEMCRKPLPSGNISTVSDWLTSIGLPMYTASLAAAGIDTLSRVALLTESSVWEAGVRDERHARRLVSEARLVNAHREVQS</sequence>
<proteinExistence type="predicted"/>
<accession>A0ACD3R021</accession>
<reference evidence="1" key="1">
    <citation type="submission" date="2018-11" db="EMBL/GenBank/DDBJ databases">
        <title>The sequence and de novo assembly of Larimichthys crocea genome using PacBio and Hi-C technologies.</title>
        <authorList>
            <person name="Xu P."/>
            <person name="Chen B."/>
            <person name="Zhou Z."/>
            <person name="Ke Q."/>
            <person name="Wu Y."/>
            <person name="Bai H."/>
            <person name="Pu F."/>
        </authorList>
    </citation>
    <scope>NUCLEOTIDE SEQUENCE</scope>
    <source>
        <tissue evidence="1">Muscle</tissue>
    </source>
</reference>
<evidence type="ECO:0000313" key="1">
    <source>
        <dbReference type="EMBL" id="TMS12053.1"/>
    </source>
</evidence>
<comment type="caution">
    <text evidence="1">The sequence shown here is derived from an EMBL/GenBank/DDBJ whole genome shotgun (WGS) entry which is preliminary data.</text>
</comment>
<organism evidence="1 2">
    <name type="scientific">Larimichthys crocea</name>
    <name type="common">Large yellow croaker</name>
    <name type="synonym">Pseudosciaena crocea</name>
    <dbReference type="NCBI Taxonomy" id="215358"/>
    <lineage>
        <taxon>Eukaryota</taxon>
        <taxon>Metazoa</taxon>
        <taxon>Chordata</taxon>
        <taxon>Craniata</taxon>
        <taxon>Vertebrata</taxon>
        <taxon>Euteleostomi</taxon>
        <taxon>Actinopterygii</taxon>
        <taxon>Neopterygii</taxon>
        <taxon>Teleostei</taxon>
        <taxon>Neoteleostei</taxon>
        <taxon>Acanthomorphata</taxon>
        <taxon>Eupercaria</taxon>
        <taxon>Sciaenidae</taxon>
        <taxon>Larimichthys</taxon>
    </lineage>
</organism>